<proteinExistence type="predicted"/>
<organism evidence="1">
    <name type="scientific">marine sediment metagenome</name>
    <dbReference type="NCBI Taxonomy" id="412755"/>
    <lineage>
        <taxon>unclassified sequences</taxon>
        <taxon>metagenomes</taxon>
        <taxon>ecological metagenomes</taxon>
    </lineage>
</organism>
<reference evidence="1" key="1">
    <citation type="journal article" date="2015" name="Nature">
        <title>Complex archaea that bridge the gap between prokaryotes and eukaryotes.</title>
        <authorList>
            <person name="Spang A."/>
            <person name="Saw J.H."/>
            <person name="Jorgensen S.L."/>
            <person name="Zaremba-Niedzwiedzka K."/>
            <person name="Martijn J."/>
            <person name="Lind A.E."/>
            <person name="van Eijk R."/>
            <person name="Schleper C."/>
            <person name="Guy L."/>
            <person name="Ettema T.J."/>
        </authorList>
    </citation>
    <scope>NUCLEOTIDE SEQUENCE</scope>
</reference>
<sequence length="81" mass="9032">MMEAGKTLDQAREFAADLSRKNPGQYVTLSACFGIFATLSKRLHVHSPTDSVGDSYWLNGQERKYTDGQKGADYRATPDLF</sequence>
<comment type="caution">
    <text evidence="1">The sequence shown here is derived from an EMBL/GenBank/DDBJ whole genome shotgun (WGS) entry which is preliminary data.</text>
</comment>
<dbReference type="AlphaFoldDB" id="A0A0F9P7Z6"/>
<accession>A0A0F9P7Z6</accession>
<protein>
    <submittedName>
        <fullName evidence="1">Uncharacterized protein</fullName>
    </submittedName>
</protein>
<name>A0A0F9P7Z6_9ZZZZ</name>
<dbReference type="PROSITE" id="PS51257">
    <property type="entry name" value="PROKAR_LIPOPROTEIN"/>
    <property type="match status" value="1"/>
</dbReference>
<evidence type="ECO:0000313" key="1">
    <source>
        <dbReference type="EMBL" id="KKM97135.1"/>
    </source>
</evidence>
<dbReference type="EMBL" id="LAZR01005785">
    <property type="protein sequence ID" value="KKM97135.1"/>
    <property type="molecule type" value="Genomic_DNA"/>
</dbReference>
<gene>
    <name evidence="1" type="ORF">LCGC14_1171040</name>
</gene>